<reference evidence="1" key="1">
    <citation type="submission" date="2021-05" db="EMBL/GenBank/DDBJ databases">
        <authorList>
            <person name="Alioto T."/>
            <person name="Alioto T."/>
            <person name="Gomez Garrido J."/>
        </authorList>
    </citation>
    <scope>NUCLEOTIDE SEQUENCE</scope>
</reference>
<sequence length="123" mass="14697">MSFDAQRNTRRYSEQHIPHLNRVDHILERILWHYPTRILRDRNISQVLHTCHDHTRDYHKSERRFPSNYGIPYRSCTHLERYNDRSGNRDKWAHISRTKSFCNLHNKSIASPSCNLPSSGPSC</sequence>
<proteinExistence type="predicted"/>
<dbReference type="EMBL" id="HBUE01042653">
    <property type="protein sequence ID" value="CAG6461404.1"/>
    <property type="molecule type" value="Transcribed_RNA"/>
</dbReference>
<dbReference type="AlphaFoldDB" id="A0A8D8ASL9"/>
<accession>A0A8D8ASL9</accession>
<name>A0A8D8ASL9_CULPI</name>
<dbReference type="EMBL" id="HBUE01042657">
    <property type="protein sequence ID" value="CAG6461412.1"/>
    <property type="molecule type" value="Transcribed_RNA"/>
</dbReference>
<evidence type="ECO:0000313" key="1">
    <source>
        <dbReference type="EMBL" id="CAG6461404.1"/>
    </source>
</evidence>
<protein>
    <submittedName>
        <fullName evidence="1">(northern house mosquito) hypothetical protein</fullName>
    </submittedName>
</protein>
<organism evidence="1">
    <name type="scientific">Culex pipiens</name>
    <name type="common">House mosquito</name>
    <dbReference type="NCBI Taxonomy" id="7175"/>
    <lineage>
        <taxon>Eukaryota</taxon>
        <taxon>Metazoa</taxon>
        <taxon>Ecdysozoa</taxon>
        <taxon>Arthropoda</taxon>
        <taxon>Hexapoda</taxon>
        <taxon>Insecta</taxon>
        <taxon>Pterygota</taxon>
        <taxon>Neoptera</taxon>
        <taxon>Endopterygota</taxon>
        <taxon>Diptera</taxon>
        <taxon>Nematocera</taxon>
        <taxon>Culicoidea</taxon>
        <taxon>Culicidae</taxon>
        <taxon>Culicinae</taxon>
        <taxon>Culicini</taxon>
        <taxon>Culex</taxon>
        <taxon>Culex</taxon>
    </lineage>
</organism>